<dbReference type="RefSeq" id="WP_282002377.1">
    <property type="nucleotide sequence ID" value="NZ_AP027151.1"/>
</dbReference>
<sequence>MRLTAMIRTVLVMIALLLTAAPGRAAEGNDRQLADLIAGMLKAYGGEAAVARVEAVAARGEIVDFLNGNRGAYGRYFARQRRLRIEIMPDQGGEVRLLDGSRGWQGTGRQLVKAQPVLLQSMVYQYSYLDLPMAFAHHSFPVSYGGRVTLGERELALLLVDPPGSPQIRVYVDPATFLIARVSADFAMGMMGSSELATEYGDYRPAAGVLFPRRLTNYAGTLKLSEITLSSLEVNPGLPAALFAPAP</sequence>
<evidence type="ECO:0000313" key="2">
    <source>
        <dbReference type="EMBL" id="BDV42123.1"/>
    </source>
</evidence>
<feature type="signal peptide" evidence="1">
    <location>
        <begin position="1"/>
        <end position="25"/>
    </location>
</feature>
<feature type="chain" id="PRO_5047120618" description="Outer membrane lipoprotein-sorting protein" evidence="1">
    <location>
        <begin position="26"/>
        <end position="247"/>
    </location>
</feature>
<proteinExistence type="predicted"/>
<gene>
    <name evidence="2" type="ORF">GURASL_10460</name>
</gene>
<reference evidence="2 3" key="1">
    <citation type="submission" date="2022-12" db="EMBL/GenBank/DDBJ databases">
        <title>Polyphasic characterization of Geotalea uranireducens NIT-SL11 newly isolated from a complex of sewage sludge and microbially reduced graphene oxide.</title>
        <authorList>
            <person name="Xie L."/>
            <person name="Yoshida N."/>
            <person name="Meng L."/>
        </authorList>
    </citation>
    <scope>NUCLEOTIDE SEQUENCE [LARGE SCALE GENOMIC DNA]</scope>
    <source>
        <strain evidence="2 3">NIT-SL11</strain>
    </source>
</reference>
<keyword evidence="1" id="KW-0732">Signal</keyword>
<dbReference type="Proteomes" id="UP001317705">
    <property type="component" value="Chromosome"/>
</dbReference>
<evidence type="ECO:0008006" key="4">
    <source>
        <dbReference type="Google" id="ProtNLM"/>
    </source>
</evidence>
<protein>
    <recommendedName>
        <fullName evidence="4">Outer membrane lipoprotein-sorting protein</fullName>
    </recommendedName>
</protein>
<dbReference type="EMBL" id="AP027151">
    <property type="protein sequence ID" value="BDV42123.1"/>
    <property type="molecule type" value="Genomic_DNA"/>
</dbReference>
<keyword evidence="3" id="KW-1185">Reference proteome</keyword>
<evidence type="ECO:0000313" key="3">
    <source>
        <dbReference type="Proteomes" id="UP001317705"/>
    </source>
</evidence>
<organism evidence="2 3">
    <name type="scientific">Geotalea uraniireducens</name>
    <dbReference type="NCBI Taxonomy" id="351604"/>
    <lineage>
        <taxon>Bacteria</taxon>
        <taxon>Pseudomonadati</taxon>
        <taxon>Thermodesulfobacteriota</taxon>
        <taxon>Desulfuromonadia</taxon>
        <taxon>Geobacterales</taxon>
        <taxon>Geobacteraceae</taxon>
        <taxon>Geotalea</taxon>
    </lineage>
</organism>
<evidence type="ECO:0000256" key="1">
    <source>
        <dbReference type="SAM" id="SignalP"/>
    </source>
</evidence>
<accession>A0ABM8EI91</accession>
<name>A0ABM8EI91_9BACT</name>